<dbReference type="HOGENOM" id="CLU_1523104_0_0_7"/>
<dbReference type="EMBL" id="CP001804">
    <property type="protein sequence ID" value="ACY16290.1"/>
    <property type="molecule type" value="Genomic_DNA"/>
</dbReference>
<name>D0LYE0_HALO1</name>
<gene>
    <name evidence="3" type="ordered locus">Hoch_3790</name>
</gene>
<evidence type="ECO:0000256" key="1">
    <source>
        <dbReference type="SAM" id="MobiDB-lite"/>
    </source>
</evidence>
<dbReference type="RefSeq" id="WP_012828889.1">
    <property type="nucleotide sequence ID" value="NC_013440.1"/>
</dbReference>
<dbReference type="STRING" id="502025.Hoch_3790"/>
<sequence length="176" mass="19065">MTAPSPASGRSERRANAAAPTKGERLAHKTVEVPLVHGRLGHLGWSVFGLVLGVLLLVKLGTVGQVIGGLLLLLAAYQGYAFVRTVMHEPGTIAVHEERVVLPEGLCRGTAETVPMAEVAHVFFLRRAVPWTSTGPMLVVEAGGRAFTYPRAWFESESDQLRVLRTIRQHLGQESP</sequence>
<keyword evidence="4" id="KW-1185">Reference proteome</keyword>
<keyword evidence="2" id="KW-1133">Transmembrane helix</keyword>
<feature type="transmembrane region" description="Helical" evidence="2">
    <location>
        <begin position="47"/>
        <end position="77"/>
    </location>
</feature>
<keyword evidence="2" id="KW-0812">Transmembrane</keyword>
<evidence type="ECO:0000313" key="4">
    <source>
        <dbReference type="Proteomes" id="UP000001880"/>
    </source>
</evidence>
<protein>
    <submittedName>
        <fullName evidence="3">Uncharacterized protein</fullName>
    </submittedName>
</protein>
<feature type="region of interest" description="Disordered" evidence="1">
    <location>
        <begin position="1"/>
        <end position="23"/>
    </location>
</feature>
<dbReference type="Proteomes" id="UP000001880">
    <property type="component" value="Chromosome"/>
</dbReference>
<evidence type="ECO:0000256" key="2">
    <source>
        <dbReference type="SAM" id="Phobius"/>
    </source>
</evidence>
<dbReference type="KEGG" id="hoh:Hoch_3790"/>
<organism evidence="3 4">
    <name type="scientific">Haliangium ochraceum (strain DSM 14365 / JCM 11303 / SMP-2)</name>
    <dbReference type="NCBI Taxonomy" id="502025"/>
    <lineage>
        <taxon>Bacteria</taxon>
        <taxon>Pseudomonadati</taxon>
        <taxon>Myxococcota</taxon>
        <taxon>Polyangia</taxon>
        <taxon>Haliangiales</taxon>
        <taxon>Kofleriaceae</taxon>
        <taxon>Haliangium</taxon>
    </lineage>
</organism>
<accession>D0LYE0</accession>
<proteinExistence type="predicted"/>
<evidence type="ECO:0000313" key="3">
    <source>
        <dbReference type="EMBL" id="ACY16290.1"/>
    </source>
</evidence>
<reference evidence="3 4" key="1">
    <citation type="journal article" date="2010" name="Stand. Genomic Sci.">
        <title>Complete genome sequence of Haliangium ochraceum type strain (SMP-2).</title>
        <authorList>
            <consortium name="US DOE Joint Genome Institute (JGI-PGF)"/>
            <person name="Ivanova N."/>
            <person name="Daum C."/>
            <person name="Lang E."/>
            <person name="Abt B."/>
            <person name="Kopitz M."/>
            <person name="Saunders E."/>
            <person name="Lapidus A."/>
            <person name="Lucas S."/>
            <person name="Glavina Del Rio T."/>
            <person name="Nolan M."/>
            <person name="Tice H."/>
            <person name="Copeland A."/>
            <person name="Cheng J.F."/>
            <person name="Chen F."/>
            <person name="Bruce D."/>
            <person name="Goodwin L."/>
            <person name="Pitluck S."/>
            <person name="Mavromatis K."/>
            <person name="Pati A."/>
            <person name="Mikhailova N."/>
            <person name="Chen A."/>
            <person name="Palaniappan K."/>
            <person name="Land M."/>
            <person name="Hauser L."/>
            <person name="Chang Y.J."/>
            <person name="Jeffries C.D."/>
            <person name="Detter J.C."/>
            <person name="Brettin T."/>
            <person name="Rohde M."/>
            <person name="Goker M."/>
            <person name="Bristow J."/>
            <person name="Markowitz V."/>
            <person name="Eisen J.A."/>
            <person name="Hugenholtz P."/>
            <person name="Kyrpides N.C."/>
            <person name="Klenk H.P."/>
        </authorList>
    </citation>
    <scope>NUCLEOTIDE SEQUENCE [LARGE SCALE GENOMIC DNA]</scope>
    <source>
        <strain evidence="4">DSM 14365 / CIP 107738 / JCM 11303 / AJ 13395 / SMP-2</strain>
    </source>
</reference>
<keyword evidence="2" id="KW-0472">Membrane</keyword>
<dbReference type="AlphaFoldDB" id="D0LYE0"/>